<accession>A0A7Y9EU86</accession>
<gene>
    <name evidence="1" type="ORF">BKA02_000936</name>
</gene>
<dbReference type="AlphaFoldDB" id="A0A7Y9EU86"/>
<dbReference type="SUPFAM" id="SSF48498">
    <property type="entry name" value="Tetracyclin repressor-like, C-terminal domain"/>
    <property type="match status" value="1"/>
</dbReference>
<name>A0A7Y9EU86_9MICO</name>
<protein>
    <recommendedName>
        <fullName evidence="3">BetI-type transcriptional repressor C-terminal domain-containing protein</fullName>
    </recommendedName>
</protein>
<comment type="caution">
    <text evidence="1">The sequence shown here is derived from an EMBL/GenBank/DDBJ whole genome shotgun (WGS) entry which is preliminary data.</text>
</comment>
<sequence>MGEPEHPARDFFLERTDRMESASVGWVEKAQREGVLRDDLSAEWIVRTLHALADGLQPLWLLDPDLDMAKHIEQVIELLRPPASD</sequence>
<organism evidence="1 2">
    <name type="scientific">Microbacterium pseudoresistens</name>
    <dbReference type="NCBI Taxonomy" id="640634"/>
    <lineage>
        <taxon>Bacteria</taxon>
        <taxon>Bacillati</taxon>
        <taxon>Actinomycetota</taxon>
        <taxon>Actinomycetes</taxon>
        <taxon>Micrococcales</taxon>
        <taxon>Microbacteriaceae</taxon>
        <taxon>Microbacterium</taxon>
    </lineage>
</organism>
<evidence type="ECO:0008006" key="3">
    <source>
        <dbReference type="Google" id="ProtNLM"/>
    </source>
</evidence>
<keyword evidence="2" id="KW-1185">Reference proteome</keyword>
<evidence type="ECO:0000313" key="1">
    <source>
        <dbReference type="EMBL" id="NYD53881.1"/>
    </source>
</evidence>
<dbReference type="RefSeq" id="WP_179431773.1">
    <property type="nucleotide sequence ID" value="NZ_BAABLC010000001.1"/>
</dbReference>
<proteinExistence type="predicted"/>
<dbReference type="EMBL" id="JACCBH010000001">
    <property type="protein sequence ID" value="NYD53881.1"/>
    <property type="molecule type" value="Genomic_DNA"/>
</dbReference>
<reference evidence="1 2" key="1">
    <citation type="submission" date="2020-07" db="EMBL/GenBank/DDBJ databases">
        <title>Sequencing the genomes of 1000 actinobacteria strains.</title>
        <authorList>
            <person name="Klenk H.-P."/>
        </authorList>
    </citation>
    <scope>NUCLEOTIDE SEQUENCE [LARGE SCALE GENOMIC DNA]</scope>
    <source>
        <strain evidence="1 2">DSM 22185</strain>
    </source>
</reference>
<dbReference type="Gene3D" id="1.10.357.10">
    <property type="entry name" value="Tetracycline Repressor, domain 2"/>
    <property type="match status" value="1"/>
</dbReference>
<dbReference type="InterPro" id="IPR036271">
    <property type="entry name" value="Tet_transcr_reg_TetR-rel_C_sf"/>
</dbReference>
<dbReference type="Proteomes" id="UP000552045">
    <property type="component" value="Unassembled WGS sequence"/>
</dbReference>
<evidence type="ECO:0000313" key="2">
    <source>
        <dbReference type="Proteomes" id="UP000552045"/>
    </source>
</evidence>